<comment type="caution">
    <text evidence="2">The sequence shown here is derived from an EMBL/GenBank/DDBJ whole genome shotgun (WGS) entry which is preliminary data.</text>
</comment>
<protein>
    <submittedName>
        <fullName evidence="2">Uncharacterized protein</fullName>
    </submittedName>
</protein>
<dbReference type="EMBL" id="JADBGQ010000006">
    <property type="protein sequence ID" value="KAG5392673.1"/>
    <property type="molecule type" value="Genomic_DNA"/>
</dbReference>
<accession>A0ABQ7M1H2</accession>
<keyword evidence="3" id="KW-1185">Reference proteome</keyword>
<reference evidence="2 3" key="1">
    <citation type="submission" date="2021-03" db="EMBL/GenBank/DDBJ databases">
        <authorList>
            <person name="King G.J."/>
            <person name="Bancroft I."/>
            <person name="Baten A."/>
            <person name="Bloomfield J."/>
            <person name="Borpatragohain P."/>
            <person name="He Z."/>
            <person name="Irish N."/>
            <person name="Irwin J."/>
            <person name="Liu K."/>
            <person name="Mauleon R.P."/>
            <person name="Moore J."/>
            <person name="Morris R."/>
            <person name="Ostergaard L."/>
            <person name="Wang B."/>
            <person name="Wells R."/>
        </authorList>
    </citation>
    <scope>NUCLEOTIDE SEQUENCE [LARGE SCALE GENOMIC DNA]</scope>
    <source>
        <strain evidence="2">R-o-18</strain>
        <tissue evidence="2">Leaf</tissue>
    </source>
</reference>
<feature type="region of interest" description="Disordered" evidence="1">
    <location>
        <begin position="278"/>
        <end position="304"/>
    </location>
</feature>
<evidence type="ECO:0000256" key="1">
    <source>
        <dbReference type="SAM" id="MobiDB-lite"/>
    </source>
</evidence>
<evidence type="ECO:0000313" key="2">
    <source>
        <dbReference type="EMBL" id="KAG5392673.1"/>
    </source>
</evidence>
<proteinExistence type="predicted"/>
<organism evidence="2 3">
    <name type="scientific">Brassica rapa subsp. trilocularis</name>
    <dbReference type="NCBI Taxonomy" id="1813537"/>
    <lineage>
        <taxon>Eukaryota</taxon>
        <taxon>Viridiplantae</taxon>
        <taxon>Streptophyta</taxon>
        <taxon>Embryophyta</taxon>
        <taxon>Tracheophyta</taxon>
        <taxon>Spermatophyta</taxon>
        <taxon>Magnoliopsida</taxon>
        <taxon>eudicotyledons</taxon>
        <taxon>Gunneridae</taxon>
        <taxon>Pentapetalae</taxon>
        <taxon>rosids</taxon>
        <taxon>malvids</taxon>
        <taxon>Brassicales</taxon>
        <taxon>Brassicaceae</taxon>
        <taxon>Brassiceae</taxon>
        <taxon>Brassica</taxon>
    </lineage>
</organism>
<sequence>MNNQFEALNAPKIDLPFFFFHSCELNTTYLSLSLHNELKKPKILILKFLWFIESVRQTTYLGSRLAVDDLPFSRLAVDDLPGSRLVNAEKFDFPRRLTFQSRRLNFQSSEITDFKVNCKNNLCVDQTTYNHKQNYYRSFIYKDKLGFHLSRQDQTTFKKSRRLLRSPDDFQETTSRRLYRKSRRLLGSPDDFQTTSRRLTIWCFQVKEIRVGLESFSLGKKHKNLPKRSEKSRRLPRSPDDFLQTTSWKSRRLPGSPDDFLEVQTTLSEDFQEVDDFQTTSRRLTGKSSQKSSRSEKPAHQIQI</sequence>
<feature type="region of interest" description="Disordered" evidence="1">
    <location>
        <begin position="223"/>
        <end position="243"/>
    </location>
</feature>
<feature type="compositionally biased region" description="Basic and acidic residues" evidence="1">
    <location>
        <begin position="293"/>
        <end position="304"/>
    </location>
</feature>
<feature type="compositionally biased region" description="Polar residues" evidence="1">
    <location>
        <begin position="278"/>
        <end position="292"/>
    </location>
</feature>
<dbReference type="Proteomes" id="UP000823674">
    <property type="component" value="Chromosome A06"/>
</dbReference>
<feature type="compositionally biased region" description="Basic and acidic residues" evidence="1">
    <location>
        <begin position="227"/>
        <end position="240"/>
    </location>
</feature>
<gene>
    <name evidence="2" type="primary">A06g502230.1_BraROA</name>
    <name evidence="2" type="ORF">IGI04_022636</name>
</gene>
<name>A0ABQ7M1H2_BRACM</name>
<evidence type="ECO:0000313" key="3">
    <source>
        <dbReference type="Proteomes" id="UP000823674"/>
    </source>
</evidence>